<reference evidence="2" key="1">
    <citation type="journal article" date="2016" name="Sci. Rep.">
        <title>Molecular characterization of firefly nuptial gifts: a multi-omics approach sheds light on postcopulatory sexual selection.</title>
        <authorList>
            <person name="Al-Wathiqui N."/>
            <person name="Fallon T.R."/>
            <person name="South A."/>
            <person name="Weng J.K."/>
            <person name="Lewis S.M."/>
        </authorList>
    </citation>
    <scope>NUCLEOTIDE SEQUENCE</scope>
</reference>
<proteinExistence type="predicted"/>
<feature type="domain" description="DUF4806" evidence="1">
    <location>
        <begin position="23"/>
        <end position="86"/>
    </location>
</feature>
<dbReference type="PANTHER" id="PTHR34153:SF2">
    <property type="entry name" value="SI:CH211-262H13.3-RELATED"/>
    <property type="match status" value="1"/>
</dbReference>
<dbReference type="PANTHER" id="PTHR34153">
    <property type="entry name" value="SI:CH211-262H13.3-RELATED-RELATED"/>
    <property type="match status" value="1"/>
</dbReference>
<dbReference type="AlphaFoldDB" id="A0A1Y1LE91"/>
<dbReference type="EMBL" id="GEZM01058056">
    <property type="protein sequence ID" value="JAV71932.1"/>
    <property type="molecule type" value="Transcribed_RNA"/>
</dbReference>
<name>A0A1Y1LE91_PHOPY</name>
<protein>
    <recommendedName>
        <fullName evidence="1">DUF4806 domain-containing protein</fullName>
    </recommendedName>
</protein>
<evidence type="ECO:0000259" key="1">
    <source>
        <dbReference type="Pfam" id="PF16064"/>
    </source>
</evidence>
<organism evidence="2">
    <name type="scientific">Photinus pyralis</name>
    <name type="common">Common eastern firefly</name>
    <name type="synonym">Lampyris pyralis</name>
    <dbReference type="NCBI Taxonomy" id="7054"/>
    <lineage>
        <taxon>Eukaryota</taxon>
        <taxon>Metazoa</taxon>
        <taxon>Ecdysozoa</taxon>
        <taxon>Arthropoda</taxon>
        <taxon>Hexapoda</taxon>
        <taxon>Insecta</taxon>
        <taxon>Pterygota</taxon>
        <taxon>Neoptera</taxon>
        <taxon>Endopterygota</taxon>
        <taxon>Coleoptera</taxon>
        <taxon>Polyphaga</taxon>
        <taxon>Elateriformia</taxon>
        <taxon>Elateroidea</taxon>
        <taxon>Lampyridae</taxon>
        <taxon>Lampyrinae</taxon>
        <taxon>Photinus</taxon>
    </lineage>
</organism>
<sequence>MENSRKIESVNNHDALKDLRKMLPLSSTDDINQFEIFLGDDEQKKIFTNFISSIGGRNVKDNIHRCLKSIFSNEAATKCSWLGQRGNFRVCDLSSITVLKGTIVFVEMFINDVHYFADQIQVNYNITLKEFEVIGSEWFRLSKLRLKPDKRNPDSSNVVN</sequence>
<evidence type="ECO:0000313" key="2">
    <source>
        <dbReference type="EMBL" id="JAV71934.1"/>
    </source>
</evidence>
<dbReference type="EMBL" id="GEZM01058055">
    <property type="protein sequence ID" value="JAV71934.1"/>
    <property type="molecule type" value="Transcribed_RNA"/>
</dbReference>
<dbReference type="InterPro" id="IPR032071">
    <property type="entry name" value="DUF4806"/>
</dbReference>
<accession>A0A1Y1LE91</accession>
<dbReference type="Pfam" id="PF16064">
    <property type="entry name" value="DUF4806"/>
    <property type="match status" value="1"/>
</dbReference>